<name>A0AAN9EPD8_CROPI</name>
<keyword evidence="3" id="KW-1185">Reference proteome</keyword>
<evidence type="ECO:0000256" key="1">
    <source>
        <dbReference type="SAM" id="Phobius"/>
    </source>
</evidence>
<dbReference type="AlphaFoldDB" id="A0AAN9EPD8"/>
<comment type="caution">
    <text evidence="2">The sequence shown here is derived from an EMBL/GenBank/DDBJ whole genome shotgun (WGS) entry which is preliminary data.</text>
</comment>
<protein>
    <submittedName>
        <fullName evidence="2">Uncharacterized protein</fullName>
    </submittedName>
</protein>
<evidence type="ECO:0000313" key="2">
    <source>
        <dbReference type="EMBL" id="KAK7258585.1"/>
    </source>
</evidence>
<proteinExistence type="predicted"/>
<accession>A0AAN9EPD8</accession>
<feature type="transmembrane region" description="Helical" evidence="1">
    <location>
        <begin position="45"/>
        <end position="67"/>
    </location>
</feature>
<keyword evidence="1" id="KW-0472">Membrane</keyword>
<reference evidence="2 3" key="1">
    <citation type="submission" date="2024-01" db="EMBL/GenBank/DDBJ databases">
        <title>The genomes of 5 underutilized Papilionoideae crops provide insights into root nodulation and disease resistanc.</title>
        <authorList>
            <person name="Yuan L."/>
        </authorList>
    </citation>
    <scope>NUCLEOTIDE SEQUENCE [LARGE SCALE GENOMIC DNA]</scope>
    <source>
        <strain evidence="2">ZHUSHIDOU_FW_LH</strain>
        <tissue evidence="2">Leaf</tissue>
    </source>
</reference>
<dbReference type="EMBL" id="JAYWIO010000005">
    <property type="protein sequence ID" value="KAK7258585.1"/>
    <property type="molecule type" value="Genomic_DNA"/>
</dbReference>
<evidence type="ECO:0000313" key="3">
    <source>
        <dbReference type="Proteomes" id="UP001372338"/>
    </source>
</evidence>
<keyword evidence="1" id="KW-1133">Transmembrane helix</keyword>
<dbReference type="Proteomes" id="UP001372338">
    <property type="component" value="Unassembled WGS sequence"/>
</dbReference>
<gene>
    <name evidence="2" type="ORF">RIF29_24166</name>
</gene>
<sequence length="81" mass="9274">MNSPSTPMDNPSLVISLSPLARPIKWKEIESVDVYDVVFSYTSLFAVHTYTMIVLSFSFLLFTFSFWQLHLSLINSISVRP</sequence>
<keyword evidence="1" id="KW-0812">Transmembrane</keyword>
<organism evidence="2 3">
    <name type="scientific">Crotalaria pallida</name>
    <name type="common">Smooth rattlebox</name>
    <name type="synonym">Crotalaria striata</name>
    <dbReference type="NCBI Taxonomy" id="3830"/>
    <lineage>
        <taxon>Eukaryota</taxon>
        <taxon>Viridiplantae</taxon>
        <taxon>Streptophyta</taxon>
        <taxon>Embryophyta</taxon>
        <taxon>Tracheophyta</taxon>
        <taxon>Spermatophyta</taxon>
        <taxon>Magnoliopsida</taxon>
        <taxon>eudicotyledons</taxon>
        <taxon>Gunneridae</taxon>
        <taxon>Pentapetalae</taxon>
        <taxon>rosids</taxon>
        <taxon>fabids</taxon>
        <taxon>Fabales</taxon>
        <taxon>Fabaceae</taxon>
        <taxon>Papilionoideae</taxon>
        <taxon>50 kb inversion clade</taxon>
        <taxon>genistoids sensu lato</taxon>
        <taxon>core genistoids</taxon>
        <taxon>Crotalarieae</taxon>
        <taxon>Crotalaria</taxon>
    </lineage>
</organism>